<reference evidence="2 3" key="1">
    <citation type="submission" date="2021-06" db="EMBL/GenBank/DDBJ databases">
        <authorList>
            <person name="Criscuolo A."/>
        </authorList>
    </citation>
    <scope>NUCLEOTIDE SEQUENCE [LARGE SCALE GENOMIC DNA]</scope>
    <source>
        <strain evidence="3">CIP 111802</strain>
    </source>
</reference>
<comment type="caution">
    <text evidence="2">The sequence shown here is derived from an EMBL/GenBank/DDBJ whole genome shotgun (WGS) entry which is preliminary data.</text>
</comment>
<sequence length="36" mass="4273">MEPEELETTEETLIEEAEPEEETNQEHTHVEWAGYI</sequence>
<protein>
    <submittedName>
        <fullName evidence="2">Uncharacterized protein</fullName>
    </submittedName>
</protein>
<gene>
    <name evidence="2" type="ORF">PAECIP111802_02236</name>
</gene>
<keyword evidence="3" id="KW-1185">Reference proteome</keyword>
<evidence type="ECO:0000313" key="2">
    <source>
        <dbReference type="EMBL" id="CAG7636260.1"/>
    </source>
</evidence>
<accession>A0ABN7TLH9</accession>
<dbReference type="EMBL" id="CAJVCE010000005">
    <property type="protein sequence ID" value="CAG7636260.1"/>
    <property type="molecule type" value="Genomic_DNA"/>
</dbReference>
<name>A0ABN7TLH9_9BACL</name>
<dbReference type="Proteomes" id="UP000730618">
    <property type="component" value="Unassembled WGS sequence"/>
</dbReference>
<evidence type="ECO:0000256" key="1">
    <source>
        <dbReference type="SAM" id="MobiDB-lite"/>
    </source>
</evidence>
<feature type="region of interest" description="Disordered" evidence="1">
    <location>
        <begin position="1"/>
        <end position="36"/>
    </location>
</feature>
<organism evidence="2 3">
    <name type="scientific">Paenibacillus allorhizosphaerae</name>
    <dbReference type="NCBI Taxonomy" id="2849866"/>
    <lineage>
        <taxon>Bacteria</taxon>
        <taxon>Bacillati</taxon>
        <taxon>Bacillota</taxon>
        <taxon>Bacilli</taxon>
        <taxon>Bacillales</taxon>
        <taxon>Paenibacillaceae</taxon>
        <taxon>Paenibacillus</taxon>
    </lineage>
</organism>
<evidence type="ECO:0000313" key="3">
    <source>
        <dbReference type="Proteomes" id="UP000730618"/>
    </source>
</evidence>
<feature type="compositionally biased region" description="Acidic residues" evidence="1">
    <location>
        <begin position="1"/>
        <end position="23"/>
    </location>
</feature>
<proteinExistence type="predicted"/>